<sequence>MVSSVGLGLIRTVLAEQTAWIPIMAWLSVSGFFRGAALSNFTLTISEHCSLEKLPAAFGLHMVAKGLFVVALGPLLGVIRDMSGSYPWCVHSQTFLILLCAIAWAMEYVVLCCRRHTTKEIDIRN</sequence>
<evidence type="ECO:0000313" key="2">
    <source>
        <dbReference type="EMBL" id="NOV51538.1"/>
    </source>
</evidence>
<dbReference type="InterPro" id="IPR036259">
    <property type="entry name" value="MFS_trans_sf"/>
</dbReference>
<feature type="transmembrane region" description="Helical" evidence="1">
    <location>
        <begin position="25"/>
        <end position="45"/>
    </location>
</feature>
<keyword evidence="1" id="KW-0472">Membrane</keyword>
<reference evidence="2" key="1">
    <citation type="submission" date="2020-03" db="EMBL/GenBank/DDBJ databases">
        <title>Transcriptomic Profiling of the Digestive Tract of the Rat Flea, Xenopsylla cheopis, Following Blood Feeding and Infection with Yersinia pestis.</title>
        <authorList>
            <person name="Bland D.M."/>
            <person name="Martens C.A."/>
            <person name="Virtaneva K."/>
            <person name="Kanakabandi K."/>
            <person name="Long D."/>
            <person name="Rosenke R."/>
            <person name="Saturday G.A."/>
            <person name="Hoyt F.H."/>
            <person name="Bruno D.P."/>
            <person name="Ribeiro J.M.C."/>
            <person name="Hinnebusch J."/>
        </authorList>
    </citation>
    <scope>NUCLEOTIDE SEQUENCE</scope>
</reference>
<keyword evidence="1" id="KW-0812">Transmembrane</keyword>
<accession>A0A6M2E272</accession>
<dbReference type="EMBL" id="GIIL01007812">
    <property type="protein sequence ID" value="NOV51538.1"/>
    <property type="molecule type" value="Transcribed_RNA"/>
</dbReference>
<evidence type="ECO:0000256" key="1">
    <source>
        <dbReference type="SAM" id="Phobius"/>
    </source>
</evidence>
<protein>
    <submittedName>
        <fullName evidence="2">Putative product</fullName>
    </submittedName>
</protein>
<name>A0A6M2E272_XENCH</name>
<feature type="transmembrane region" description="Helical" evidence="1">
    <location>
        <begin position="91"/>
        <end position="111"/>
    </location>
</feature>
<keyword evidence="1" id="KW-1133">Transmembrane helix</keyword>
<proteinExistence type="predicted"/>
<organism evidence="2">
    <name type="scientific">Xenopsylla cheopis</name>
    <name type="common">Oriental rat flea</name>
    <name type="synonym">Pulex cheopis</name>
    <dbReference type="NCBI Taxonomy" id="163159"/>
    <lineage>
        <taxon>Eukaryota</taxon>
        <taxon>Metazoa</taxon>
        <taxon>Ecdysozoa</taxon>
        <taxon>Arthropoda</taxon>
        <taxon>Hexapoda</taxon>
        <taxon>Insecta</taxon>
        <taxon>Pterygota</taxon>
        <taxon>Neoptera</taxon>
        <taxon>Endopterygota</taxon>
        <taxon>Siphonaptera</taxon>
        <taxon>Pulicidae</taxon>
        <taxon>Xenopsyllinae</taxon>
        <taxon>Xenopsylla</taxon>
    </lineage>
</organism>
<feature type="transmembrane region" description="Helical" evidence="1">
    <location>
        <begin position="57"/>
        <end position="79"/>
    </location>
</feature>
<dbReference type="AlphaFoldDB" id="A0A6M2E272"/>
<dbReference type="SUPFAM" id="SSF103473">
    <property type="entry name" value="MFS general substrate transporter"/>
    <property type="match status" value="1"/>
</dbReference>